<proteinExistence type="predicted"/>
<dbReference type="PANTHER" id="PTHR45993:SF10">
    <property type="entry name" value="ZINC FINGER PROTEIN 208 ISOFORM X1-RELATED"/>
    <property type="match status" value="1"/>
</dbReference>
<dbReference type="GO" id="GO:0000978">
    <property type="term" value="F:RNA polymerase II cis-regulatory region sequence-specific DNA binding"/>
    <property type="evidence" value="ECO:0007669"/>
    <property type="project" value="TreeGrafter"/>
</dbReference>
<feature type="compositionally biased region" description="Polar residues" evidence="12">
    <location>
        <begin position="193"/>
        <end position="203"/>
    </location>
</feature>
<dbReference type="InterPro" id="IPR051497">
    <property type="entry name" value="Dev/Hematopoietic_TF"/>
</dbReference>
<dbReference type="InterPro" id="IPR013087">
    <property type="entry name" value="Znf_C2H2_type"/>
</dbReference>
<dbReference type="FunFam" id="3.30.160.60:FF:000624">
    <property type="entry name" value="zinc finger protein 697"/>
    <property type="match status" value="1"/>
</dbReference>
<evidence type="ECO:0000256" key="8">
    <source>
        <dbReference type="ARBA" id="ARBA00023015"/>
    </source>
</evidence>
<keyword evidence="6" id="KW-0862">Zinc</keyword>
<dbReference type="Pfam" id="PF00096">
    <property type="entry name" value="zf-C2H2"/>
    <property type="match status" value="3"/>
</dbReference>
<keyword evidence="9" id="KW-0804">Transcription</keyword>
<gene>
    <name evidence="14" type="ORF">AGOR_G00141880</name>
</gene>
<dbReference type="SUPFAM" id="SSF57667">
    <property type="entry name" value="beta-beta-alpha zinc fingers"/>
    <property type="match status" value="2"/>
</dbReference>
<evidence type="ECO:0000256" key="9">
    <source>
        <dbReference type="ARBA" id="ARBA00023163"/>
    </source>
</evidence>
<keyword evidence="3" id="KW-0479">Metal-binding</keyword>
<sequence length="245" mass="27694">MFASHLTIHERIHTGERPFSCSQCGKSFRCASNLTKHQRTHTGEHPFDCPVCGKSFIYQSDLTKHLPTHTGKRPFHCSQCGKSFVYQSDLTIHLRTHTDNRVKSVMEGTAVEHRSPESQDLKEAIEDEPGYVPSKEEREELSENKERDEEGTRDRGNKEVKTGQAVEEEEVFQTSTKNEKGSDEECERDESAQTHNRGGSSFISPEEPYGAPISYPFTGLLSENCTIGVSLSEKCHLLEYSRRLG</sequence>
<dbReference type="Proteomes" id="UP000829720">
    <property type="component" value="Unassembled WGS sequence"/>
</dbReference>
<dbReference type="EMBL" id="JAERUA010000013">
    <property type="protein sequence ID" value="KAI1891254.1"/>
    <property type="molecule type" value="Genomic_DNA"/>
</dbReference>
<reference evidence="14" key="1">
    <citation type="submission" date="2021-01" db="EMBL/GenBank/DDBJ databases">
        <authorList>
            <person name="Zahm M."/>
            <person name="Roques C."/>
            <person name="Cabau C."/>
            <person name="Klopp C."/>
            <person name="Donnadieu C."/>
            <person name="Jouanno E."/>
            <person name="Lampietro C."/>
            <person name="Louis A."/>
            <person name="Herpin A."/>
            <person name="Echchiki A."/>
            <person name="Berthelot C."/>
            <person name="Parey E."/>
            <person name="Roest-Crollius H."/>
            <person name="Braasch I."/>
            <person name="Postlethwait J."/>
            <person name="Bobe J."/>
            <person name="Montfort J."/>
            <person name="Bouchez O."/>
            <person name="Begum T."/>
            <person name="Mejri S."/>
            <person name="Adams A."/>
            <person name="Chen W.-J."/>
            <person name="Guiguen Y."/>
        </authorList>
    </citation>
    <scope>NUCLEOTIDE SEQUENCE</scope>
    <source>
        <tissue evidence="14">Blood</tissue>
    </source>
</reference>
<dbReference type="FunFam" id="3.30.160.60:FF:002343">
    <property type="entry name" value="Zinc finger protein 33A"/>
    <property type="match status" value="1"/>
</dbReference>
<dbReference type="AlphaFoldDB" id="A0A8T3D6H5"/>
<feature type="region of interest" description="Disordered" evidence="12">
    <location>
        <begin position="107"/>
        <end position="216"/>
    </location>
</feature>
<evidence type="ECO:0000256" key="5">
    <source>
        <dbReference type="ARBA" id="ARBA00022771"/>
    </source>
</evidence>
<organism evidence="14 15">
    <name type="scientific">Albula goreensis</name>
    <dbReference type="NCBI Taxonomy" id="1534307"/>
    <lineage>
        <taxon>Eukaryota</taxon>
        <taxon>Metazoa</taxon>
        <taxon>Chordata</taxon>
        <taxon>Craniata</taxon>
        <taxon>Vertebrata</taxon>
        <taxon>Euteleostomi</taxon>
        <taxon>Actinopterygii</taxon>
        <taxon>Neopterygii</taxon>
        <taxon>Teleostei</taxon>
        <taxon>Albuliformes</taxon>
        <taxon>Albulidae</taxon>
        <taxon>Albula</taxon>
    </lineage>
</organism>
<keyword evidence="15" id="KW-1185">Reference proteome</keyword>
<evidence type="ECO:0000256" key="3">
    <source>
        <dbReference type="ARBA" id="ARBA00022723"/>
    </source>
</evidence>
<evidence type="ECO:0000256" key="7">
    <source>
        <dbReference type="ARBA" id="ARBA00022843"/>
    </source>
</evidence>
<dbReference type="PANTHER" id="PTHR45993">
    <property type="entry name" value="B-CELL LYMPHOMA/LEUKEMIA 11"/>
    <property type="match status" value="1"/>
</dbReference>
<dbReference type="OrthoDB" id="427030at2759"/>
<evidence type="ECO:0000256" key="12">
    <source>
        <dbReference type="SAM" id="MobiDB-lite"/>
    </source>
</evidence>
<name>A0A8T3D6H5_9TELE</name>
<evidence type="ECO:0000256" key="1">
    <source>
        <dbReference type="ARBA" id="ARBA00004123"/>
    </source>
</evidence>
<dbReference type="GO" id="GO:0005634">
    <property type="term" value="C:nucleus"/>
    <property type="evidence" value="ECO:0007669"/>
    <property type="project" value="UniProtKB-SubCell"/>
</dbReference>
<feature type="compositionally biased region" description="Basic and acidic residues" evidence="12">
    <location>
        <begin position="107"/>
        <end position="124"/>
    </location>
</feature>
<accession>A0A8T3D6H5</accession>
<evidence type="ECO:0000259" key="13">
    <source>
        <dbReference type="PROSITE" id="PS50157"/>
    </source>
</evidence>
<dbReference type="SMART" id="SM00355">
    <property type="entry name" value="ZnF_C2H2"/>
    <property type="match status" value="3"/>
</dbReference>
<evidence type="ECO:0000256" key="10">
    <source>
        <dbReference type="ARBA" id="ARBA00023242"/>
    </source>
</evidence>
<dbReference type="GO" id="GO:0008270">
    <property type="term" value="F:zinc ion binding"/>
    <property type="evidence" value="ECO:0007669"/>
    <property type="project" value="UniProtKB-KW"/>
</dbReference>
<evidence type="ECO:0000313" key="15">
    <source>
        <dbReference type="Proteomes" id="UP000829720"/>
    </source>
</evidence>
<feature type="domain" description="C2H2-type" evidence="13">
    <location>
        <begin position="19"/>
        <end position="46"/>
    </location>
</feature>
<dbReference type="InterPro" id="IPR036236">
    <property type="entry name" value="Znf_C2H2_sf"/>
</dbReference>
<feature type="domain" description="C2H2-type" evidence="13">
    <location>
        <begin position="47"/>
        <end position="74"/>
    </location>
</feature>
<evidence type="ECO:0000256" key="6">
    <source>
        <dbReference type="ARBA" id="ARBA00022833"/>
    </source>
</evidence>
<evidence type="ECO:0000313" key="14">
    <source>
        <dbReference type="EMBL" id="KAI1891254.1"/>
    </source>
</evidence>
<comment type="caution">
    <text evidence="14">The sequence shown here is derived from an EMBL/GenBank/DDBJ whole genome shotgun (WGS) entry which is preliminary data.</text>
</comment>
<keyword evidence="2" id="KW-1017">Isopeptide bond</keyword>
<dbReference type="FunFam" id="3.30.160.60:FF:000690">
    <property type="entry name" value="Zinc finger protein 354C"/>
    <property type="match status" value="1"/>
</dbReference>
<dbReference type="PROSITE" id="PS50157">
    <property type="entry name" value="ZINC_FINGER_C2H2_2"/>
    <property type="match status" value="3"/>
</dbReference>
<protein>
    <recommendedName>
        <fullName evidence="13">C2H2-type domain-containing protein</fullName>
    </recommendedName>
</protein>
<dbReference type="GO" id="GO:0003700">
    <property type="term" value="F:DNA-binding transcription factor activity"/>
    <property type="evidence" value="ECO:0007669"/>
    <property type="project" value="TreeGrafter"/>
</dbReference>
<evidence type="ECO:0000256" key="4">
    <source>
        <dbReference type="ARBA" id="ARBA00022737"/>
    </source>
</evidence>
<keyword evidence="7" id="KW-0832">Ubl conjugation</keyword>
<keyword evidence="4" id="KW-0677">Repeat</keyword>
<dbReference type="Gene3D" id="3.30.160.60">
    <property type="entry name" value="Classic Zinc Finger"/>
    <property type="match status" value="4"/>
</dbReference>
<evidence type="ECO:0000256" key="11">
    <source>
        <dbReference type="PROSITE-ProRule" id="PRU00042"/>
    </source>
</evidence>
<feature type="compositionally biased region" description="Basic and acidic residues" evidence="12">
    <location>
        <begin position="134"/>
        <end position="161"/>
    </location>
</feature>
<evidence type="ECO:0000256" key="2">
    <source>
        <dbReference type="ARBA" id="ARBA00022499"/>
    </source>
</evidence>
<dbReference type="PROSITE" id="PS00028">
    <property type="entry name" value="ZINC_FINGER_C2H2_1"/>
    <property type="match status" value="3"/>
</dbReference>
<comment type="subcellular location">
    <subcellularLocation>
        <location evidence="1">Nucleus</location>
    </subcellularLocation>
</comment>
<feature type="domain" description="C2H2-type" evidence="13">
    <location>
        <begin position="75"/>
        <end position="102"/>
    </location>
</feature>
<keyword evidence="8" id="KW-0805">Transcription regulation</keyword>
<dbReference type="GO" id="GO:0006357">
    <property type="term" value="P:regulation of transcription by RNA polymerase II"/>
    <property type="evidence" value="ECO:0007669"/>
    <property type="project" value="TreeGrafter"/>
</dbReference>
<keyword evidence="5 11" id="KW-0863">Zinc-finger</keyword>
<keyword evidence="10" id="KW-0539">Nucleus</keyword>